<sequence>MTKHISAFAEEFQKIDVSKTLVRGLSPEQLVDPLLHAGGFEAGGVFRRGEWATDPGDWRTFL</sequence>
<evidence type="ECO:0000313" key="1">
    <source>
        <dbReference type="EMBL" id="TMI81422.1"/>
    </source>
</evidence>
<dbReference type="AlphaFoldDB" id="A0A537JDK7"/>
<dbReference type="EMBL" id="VBAO01000173">
    <property type="protein sequence ID" value="TMI81422.1"/>
    <property type="molecule type" value="Genomic_DNA"/>
</dbReference>
<evidence type="ECO:0000313" key="2">
    <source>
        <dbReference type="Proteomes" id="UP000320048"/>
    </source>
</evidence>
<organism evidence="1 2">
    <name type="scientific">Candidatus Segetimicrobium genomatis</name>
    <dbReference type="NCBI Taxonomy" id="2569760"/>
    <lineage>
        <taxon>Bacteria</taxon>
        <taxon>Bacillati</taxon>
        <taxon>Candidatus Sysuimicrobiota</taxon>
        <taxon>Candidatus Sysuimicrobiia</taxon>
        <taxon>Candidatus Sysuimicrobiales</taxon>
        <taxon>Candidatus Segetimicrobiaceae</taxon>
        <taxon>Candidatus Segetimicrobium</taxon>
    </lineage>
</organism>
<reference evidence="1 2" key="1">
    <citation type="journal article" date="2019" name="Nat. Microbiol.">
        <title>Mediterranean grassland soil C-N compound turnover is dependent on rainfall and depth, and is mediated by genomically divergent microorganisms.</title>
        <authorList>
            <person name="Diamond S."/>
            <person name="Andeer P.F."/>
            <person name="Li Z."/>
            <person name="Crits-Christoph A."/>
            <person name="Burstein D."/>
            <person name="Anantharaman K."/>
            <person name="Lane K.R."/>
            <person name="Thomas B.C."/>
            <person name="Pan C."/>
            <person name="Northen T.R."/>
            <person name="Banfield J.F."/>
        </authorList>
    </citation>
    <scope>NUCLEOTIDE SEQUENCE [LARGE SCALE GENOMIC DNA]</scope>
    <source>
        <strain evidence="1">NP_7</strain>
    </source>
</reference>
<proteinExistence type="predicted"/>
<dbReference type="Proteomes" id="UP000320048">
    <property type="component" value="Unassembled WGS sequence"/>
</dbReference>
<accession>A0A537JDK7</accession>
<name>A0A537JDK7_9BACT</name>
<comment type="caution">
    <text evidence="1">The sequence shown here is derived from an EMBL/GenBank/DDBJ whole genome shotgun (WGS) entry which is preliminary data.</text>
</comment>
<gene>
    <name evidence="1" type="ORF">E6H04_06785</name>
</gene>
<protein>
    <submittedName>
        <fullName evidence="1">Uncharacterized protein</fullName>
    </submittedName>
</protein>